<reference evidence="1 2" key="1">
    <citation type="journal article" date="2023" name="Plants (Basel)">
        <title>Bridging the Gap: Combining Genomics and Transcriptomics Approaches to Understand Stylosanthes scabra, an Orphan Legume from the Brazilian Caatinga.</title>
        <authorList>
            <person name="Ferreira-Neto J.R.C."/>
            <person name="da Silva M.D."/>
            <person name="Binneck E."/>
            <person name="de Melo N.F."/>
            <person name="da Silva R.H."/>
            <person name="de Melo A.L.T.M."/>
            <person name="Pandolfi V."/>
            <person name="Bustamante F.O."/>
            <person name="Brasileiro-Vidal A.C."/>
            <person name="Benko-Iseppon A.M."/>
        </authorList>
    </citation>
    <scope>NUCLEOTIDE SEQUENCE [LARGE SCALE GENOMIC DNA]</scope>
    <source>
        <tissue evidence="1">Leaves</tissue>
    </source>
</reference>
<dbReference type="Proteomes" id="UP001341840">
    <property type="component" value="Unassembled WGS sequence"/>
</dbReference>
<gene>
    <name evidence="1" type="ORF">PIB30_081664</name>
</gene>
<proteinExistence type="predicted"/>
<protein>
    <submittedName>
        <fullName evidence="1">Uncharacterized protein</fullName>
    </submittedName>
</protein>
<sequence length="119" mass="12956">MAVESATQQLRLNELFKPAVTKPNALIPVVTVVNLCRRDLTLASRGIRIAVTNLTSFLPIRSYGGLAAKMLKPTDAYACKLPMRTHLCRIRLLGVPPTSRCVHMASFVAYAFGPVIGGF</sequence>
<organism evidence="1 2">
    <name type="scientific">Stylosanthes scabra</name>
    <dbReference type="NCBI Taxonomy" id="79078"/>
    <lineage>
        <taxon>Eukaryota</taxon>
        <taxon>Viridiplantae</taxon>
        <taxon>Streptophyta</taxon>
        <taxon>Embryophyta</taxon>
        <taxon>Tracheophyta</taxon>
        <taxon>Spermatophyta</taxon>
        <taxon>Magnoliopsida</taxon>
        <taxon>eudicotyledons</taxon>
        <taxon>Gunneridae</taxon>
        <taxon>Pentapetalae</taxon>
        <taxon>rosids</taxon>
        <taxon>fabids</taxon>
        <taxon>Fabales</taxon>
        <taxon>Fabaceae</taxon>
        <taxon>Papilionoideae</taxon>
        <taxon>50 kb inversion clade</taxon>
        <taxon>dalbergioids sensu lato</taxon>
        <taxon>Dalbergieae</taxon>
        <taxon>Pterocarpus clade</taxon>
        <taxon>Stylosanthes</taxon>
    </lineage>
</organism>
<comment type="caution">
    <text evidence="1">The sequence shown here is derived from an EMBL/GenBank/DDBJ whole genome shotgun (WGS) entry which is preliminary data.</text>
</comment>
<dbReference type="EMBL" id="JASCZI010122058">
    <property type="protein sequence ID" value="MED6163613.1"/>
    <property type="molecule type" value="Genomic_DNA"/>
</dbReference>
<evidence type="ECO:0000313" key="1">
    <source>
        <dbReference type="EMBL" id="MED6163613.1"/>
    </source>
</evidence>
<accession>A0ABU6UUF0</accession>
<name>A0ABU6UUF0_9FABA</name>
<evidence type="ECO:0000313" key="2">
    <source>
        <dbReference type="Proteomes" id="UP001341840"/>
    </source>
</evidence>
<keyword evidence="2" id="KW-1185">Reference proteome</keyword>